<dbReference type="OrthoDB" id="1808410at2"/>
<organism evidence="2 3">
    <name type="scientific">Desulfoscipio geothermicus DSM 3669</name>
    <dbReference type="NCBI Taxonomy" id="1121426"/>
    <lineage>
        <taxon>Bacteria</taxon>
        <taxon>Bacillati</taxon>
        <taxon>Bacillota</taxon>
        <taxon>Clostridia</taxon>
        <taxon>Eubacteriales</taxon>
        <taxon>Desulfallaceae</taxon>
        <taxon>Desulfoscipio</taxon>
    </lineage>
</organism>
<protein>
    <submittedName>
        <fullName evidence="2">Uncharacterized protein</fullName>
    </submittedName>
</protein>
<gene>
    <name evidence="2" type="ORF">SAMN05660706_11576</name>
</gene>
<accession>A0A1I6DR11</accession>
<keyword evidence="1" id="KW-0812">Transmembrane</keyword>
<dbReference type="Proteomes" id="UP000199584">
    <property type="component" value="Unassembled WGS sequence"/>
</dbReference>
<dbReference type="RefSeq" id="WP_092483734.1">
    <property type="nucleotide sequence ID" value="NZ_FOYM01000015.1"/>
</dbReference>
<dbReference type="EMBL" id="FOYM01000015">
    <property type="protein sequence ID" value="SFR07913.1"/>
    <property type="molecule type" value="Genomic_DNA"/>
</dbReference>
<evidence type="ECO:0000313" key="3">
    <source>
        <dbReference type="Proteomes" id="UP000199584"/>
    </source>
</evidence>
<evidence type="ECO:0000256" key="1">
    <source>
        <dbReference type="SAM" id="Phobius"/>
    </source>
</evidence>
<keyword evidence="1" id="KW-1133">Transmembrane helix</keyword>
<name>A0A1I6DR11_9FIRM</name>
<feature type="transmembrane region" description="Helical" evidence="1">
    <location>
        <begin position="48"/>
        <end position="73"/>
    </location>
</feature>
<evidence type="ECO:0000313" key="2">
    <source>
        <dbReference type="EMBL" id="SFR07913.1"/>
    </source>
</evidence>
<feature type="transmembrane region" description="Helical" evidence="1">
    <location>
        <begin position="12"/>
        <end position="33"/>
    </location>
</feature>
<dbReference type="STRING" id="39060.SAMN05660706_11576"/>
<dbReference type="AlphaFoldDB" id="A0A1I6DR11"/>
<keyword evidence="1" id="KW-0472">Membrane</keyword>
<sequence>MANLATKKQSKKTAMLSAAVYLIMAAIIYYVVFSHTDKLVEVLKSKTYFAPLLCMTTVVVVSFLYGTAISNILKHTLQERLKSQELREE</sequence>
<keyword evidence="3" id="KW-1185">Reference proteome</keyword>
<reference evidence="3" key="1">
    <citation type="submission" date="2016-10" db="EMBL/GenBank/DDBJ databases">
        <authorList>
            <person name="Varghese N."/>
            <person name="Submissions S."/>
        </authorList>
    </citation>
    <scope>NUCLEOTIDE SEQUENCE [LARGE SCALE GENOMIC DNA]</scope>
    <source>
        <strain evidence="3">DSM 3669</strain>
    </source>
</reference>
<proteinExistence type="predicted"/>